<dbReference type="OrthoDB" id="3365211at2759"/>
<feature type="transmembrane region" description="Helical" evidence="2">
    <location>
        <begin position="427"/>
        <end position="450"/>
    </location>
</feature>
<evidence type="ECO:0000256" key="2">
    <source>
        <dbReference type="SAM" id="Phobius"/>
    </source>
</evidence>
<feature type="compositionally biased region" description="Basic and acidic residues" evidence="1">
    <location>
        <begin position="216"/>
        <end position="227"/>
    </location>
</feature>
<feature type="compositionally biased region" description="Basic and acidic residues" evidence="1">
    <location>
        <begin position="630"/>
        <end position="641"/>
    </location>
</feature>
<dbReference type="AlphaFoldDB" id="A0A9P4UCG3"/>
<sequence>MDKLKVKARTARNRVAESTSRGDGIGSLSEPHSALPPDDNASTAAVNEGYLGTAARDFAVPRGQPARQPAVEPPTSLQSSVDAGIAVPTPRNNNANATRARAVHSGGRNGRSRSNSAPQRRPVVGMRQSSIGIRRMPSADELQKAYAVQNASANALSQVPSRLPALEEDVQLQPVNTASTASSESDGPQAKPNRLDRATSAVSAKFGLFKGKKGKDRAQDKEMELEGARAQQPAPYGDRQWTNYSSNMVDVLDTLDPEVQTLTSLTNIQNSLFIPNLGRFVNRRPTYVMSRPPSERQSLEDINRILAPVQDAQQGSEAPILKRTPTEGTMATLATIDSRMSDSRYAVLPHGTTLDGWSTEDKKELNDHVRHMLHSRRSRFKRSMRGFGQYVKRPLGFLVTLYATLITLFGLAWVLFLIGWINVGGRQIYLVHIIDSVLVALFAVVGDGLAPFRVIDTYHMIFIAHYHHFTWQRRKKDMLPELRDHNDLPANNAPMAGRNATDPEDPEKQWEFTVLTPKQQARLEHHQAKFCKSHSFYKPHETDTHHAFPLRLLVAIVVLLDCHSLLQISLGAVTWGWYYKIRPFAVTTVILCCSITCNAVAGLLITIGDHRTRKKDVLERMNRQELTEEAMQHIEKKKESESEREDNEESGKKGRTSLNLHRPRQSEDKARDKQPNRGEAAQSAYP</sequence>
<feature type="compositionally biased region" description="Basic residues" evidence="1">
    <location>
        <begin position="1"/>
        <end position="12"/>
    </location>
</feature>
<dbReference type="InterPro" id="IPR021369">
    <property type="entry name" value="DUF2985"/>
</dbReference>
<feature type="transmembrane region" description="Helical" evidence="2">
    <location>
        <begin position="552"/>
        <end position="578"/>
    </location>
</feature>
<accession>A0A9P4UCG3</accession>
<keyword evidence="4" id="KW-1185">Reference proteome</keyword>
<evidence type="ECO:0000313" key="4">
    <source>
        <dbReference type="Proteomes" id="UP000799764"/>
    </source>
</evidence>
<dbReference type="Proteomes" id="UP000799764">
    <property type="component" value="Unassembled WGS sequence"/>
</dbReference>
<gene>
    <name evidence="3" type="ORF">P171DRAFT_432382</name>
</gene>
<feature type="region of interest" description="Disordered" evidence="1">
    <location>
        <begin position="1"/>
        <end position="129"/>
    </location>
</feature>
<feature type="compositionally biased region" description="Polar residues" evidence="1">
    <location>
        <begin position="175"/>
        <end position="186"/>
    </location>
</feature>
<keyword evidence="2" id="KW-0812">Transmembrane</keyword>
<feature type="region of interest" description="Disordered" evidence="1">
    <location>
        <begin position="630"/>
        <end position="686"/>
    </location>
</feature>
<feature type="transmembrane region" description="Helical" evidence="2">
    <location>
        <begin position="395"/>
        <end position="421"/>
    </location>
</feature>
<protein>
    <recommendedName>
        <fullName evidence="5">Integral membrane protein</fullName>
    </recommendedName>
</protein>
<comment type="caution">
    <text evidence="3">The sequence shown here is derived from an EMBL/GenBank/DDBJ whole genome shotgun (WGS) entry which is preliminary data.</text>
</comment>
<evidence type="ECO:0000313" key="3">
    <source>
        <dbReference type="EMBL" id="KAF2444323.1"/>
    </source>
</evidence>
<keyword evidence="2" id="KW-1133">Transmembrane helix</keyword>
<evidence type="ECO:0000256" key="1">
    <source>
        <dbReference type="SAM" id="MobiDB-lite"/>
    </source>
</evidence>
<dbReference type="Pfam" id="PF11204">
    <property type="entry name" value="DUF2985"/>
    <property type="match status" value="1"/>
</dbReference>
<organism evidence="3 4">
    <name type="scientific">Karstenula rhodostoma CBS 690.94</name>
    <dbReference type="NCBI Taxonomy" id="1392251"/>
    <lineage>
        <taxon>Eukaryota</taxon>
        <taxon>Fungi</taxon>
        <taxon>Dikarya</taxon>
        <taxon>Ascomycota</taxon>
        <taxon>Pezizomycotina</taxon>
        <taxon>Dothideomycetes</taxon>
        <taxon>Pleosporomycetidae</taxon>
        <taxon>Pleosporales</taxon>
        <taxon>Massarineae</taxon>
        <taxon>Didymosphaeriaceae</taxon>
        <taxon>Karstenula</taxon>
    </lineage>
</organism>
<dbReference type="PANTHER" id="PTHR35872">
    <property type="entry name" value="INTEGRAL MEMBRANE PROTEIN (AFU_ORTHOLOGUE AFUA_5G07110)"/>
    <property type="match status" value="1"/>
</dbReference>
<evidence type="ECO:0008006" key="5">
    <source>
        <dbReference type="Google" id="ProtNLM"/>
    </source>
</evidence>
<dbReference type="PANTHER" id="PTHR35872:SF2">
    <property type="entry name" value="INTEGRAL MEMBRANE PROTEIN (AFU_ORTHOLOGUE AFUA_5G07110)"/>
    <property type="match status" value="1"/>
</dbReference>
<feature type="compositionally biased region" description="Basic and acidic residues" evidence="1">
    <location>
        <begin position="664"/>
        <end position="676"/>
    </location>
</feature>
<reference evidence="3" key="1">
    <citation type="journal article" date="2020" name="Stud. Mycol.">
        <title>101 Dothideomycetes genomes: a test case for predicting lifestyles and emergence of pathogens.</title>
        <authorList>
            <person name="Haridas S."/>
            <person name="Albert R."/>
            <person name="Binder M."/>
            <person name="Bloem J."/>
            <person name="Labutti K."/>
            <person name="Salamov A."/>
            <person name="Andreopoulos B."/>
            <person name="Baker S."/>
            <person name="Barry K."/>
            <person name="Bills G."/>
            <person name="Bluhm B."/>
            <person name="Cannon C."/>
            <person name="Castanera R."/>
            <person name="Culley D."/>
            <person name="Daum C."/>
            <person name="Ezra D."/>
            <person name="Gonzalez J."/>
            <person name="Henrissat B."/>
            <person name="Kuo A."/>
            <person name="Liang C."/>
            <person name="Lipzen A."/>
            <person name="Lutzoni F."/>
            <person name="Magnuson J."/>
            <person name="Mondo S."/>
            <person name="Nolan M."/>
            <person name="Ohm R."/>
            <person name="Pangilinan J."/>
            <person name="Park H.-J."/>
            <person name="Ramirez L."/>
            <person name="Alfaro M."/>
            <person name="Sun H."/>
            <person name="Tritt A."/>
            <person name="Yoshinaga Y."/>
            <person name="Zwiers L.-H."/>
            <person name="Turgeon B."/>
            <person name="Goodwin S."/>
            <person name="Spatafora J."/>
            <person name="Crous P."/>
            <person name="Grigoriev I."/>
        </authorList>
    </citation>
    <scope>NUCLEOTIDE SEQUENCE</scope>
    <source>
        <strain evidence="3">CBS 690.94</strain>
    </source>
</reference>
<keyword evidence="2" id="KW-0472">Membrane</keyword>
<dbReference type="EMBL" id="MU001501">
    <property type="protein sequence ID" value="KAF2444323.1"/>
    <property type="molecule type" value="Genomic_DNA"/>
</dbReference>
<feature type="transmembrane region" description="Helical" evidence="2">
    <location>
        <begin position="584"/>
        <end position="605"/>
    </location>
</feature>
<feature type="compositionally biased region" description="Low complexity" evidence="1">
    <location>
        <begin position="86"/>
        <end position="116"/>
    </location>
</feature>
<proteinExistence type="predicted"/>
<feature type="region of interest" description="Disordered" evidence="1">
    <location>
        <begin position="175"/>
        <end position="240"/>
    </location>
</feature>
<name>A0A9P4UCG3_9PLEO</name>